<sequence>MKKLTVVCCLFFTIPAFAQQEIQTINHQRNEINLTGMKILGGWALANMAVGSIAYFNSSGKKKYFNQMNVFWNVANLGLATAGYLGAKSGLNQQLSLAQAVHDQYKIEKILLLNAGLDVGYMATGLFLNQRGENKKSDRLKGYGNSLLLQGAFLLVFDSGMYAIHQHNGKGFDKVLQKVSLNFDGRQVGIFYKLD</sequence>
<dbReference type="Pfam" id="PF22503">
    <property type="entry name" value="DUF6992"/>
    <property type="match status" value="1"/>
</dbReference>
<evidence type="ECO:0000313" key="4">
    <source>
        <dbReference type="Proteomes" id="UP000660024"/>
    </source>
</evidence>
<evidence type="ECO:0000313" key="3">
    <source>
        <dbReference type="EMBL" id="MBK0383445.1"/>
    </source>
</evidence>
<protein>
    <recommendedName>
        <fullName evidence="5">Conjugative transposon protein TraO</fullName>
    </recommendedName>
</protein>
<feature type="transmembrane region" description="Helical" evidence="1">
    <location>
        <begin position="42"/>
        <end position="58"/>
    </location>
</feature>
<dbReference type="RefSeq" id="WP_200586254.1">
    <property type="nucleotide sequence ID" value="NZ_JAEHFY010000014.1"/>
</dbReference>
<evidence type="ECO:0000256" key="1">
    <source>
        <dbReference type="SAM" id="Phobius"/>
    </source>
</evidence>
<dbReference type="Proteomes" id="UP000660024">
    <property type="component" value="Unassembled WGS sequence"/>
</dbReference>
<accession>A0ABS1BKM3</accession>
<dbReference type="EMBL" id="JAEHFY010000014">
    <property type="protein sequence ID" value="MBK0383445.1"/>
    <property type="molecule type" value="Genomic_DNA"/>
</dbReference>
<name>A0ABS1BKM3_9SPHI</name>
<comment type="caution">
    <text evidence="3">The sequence shown here is derived from an EMBL/GenBank/DDBJ whole genome shotgun (WGS) entry which is preliminary data.</text>
</comment>
<organism evidence="3 4">
    <name type="scientific">Pedobacter segetis</name>
    <dbReference type="NCBI Taxonomy" id="2793069"/>
    <lineage>
        <taxon>Bacteria</taxon>
        <taxon>Pseudomonadati</taxon>
        <taxon>Bacteroidota</taxon>
        <taxon>Sphingobacteriia</taxon>
        <taxon>Sphingobacteriales</taxon>
        <taxon>Sphingobacteriaceae</taxon>
        <taxon>Pedobacter</taxon>
    </lineage>
</organism>
<keyword evidence="1" id="KW-0812">Transmembrane</keyword>
<feature type="transmembrane region" description="Helical" evidence="1">
    <location>
        <begin position="70"/>
        <end position="87"/>
    </location>
</feature>
<keyword evidence="4" id="KW-1185">Reference proteome</keyword>
<keyword evidence="1" id="KW-1133">Transmembrane helix</keyword>
<evidence type="ECO:0008006" key="5">
    <source>
        <dbReference type="Google" id="ProtNLM"/>
    </source>
</evidence>
<feature type="signal peptide" evidence="2">
    <location>
        <begin position="1"/>
        <end position="18"/>
    </location>
</feature>
<keyword evidence="2" id="KW-0732">Signal</keyword>
<dbReference type="InterPro" id="IPR054261">
    <property type="entry name" value="DUF6992"/>
</dbReference>
<feature type="transmembrane region" description="Helical" evidence="1">
    <location>
        <begin position="147"/>
        <end position="164"/>
    </location>
</feature>
<evidence type="ECO:0000256" key="2">
    <source>
        <dbReference type="SAM" id="SignalP"/>
    </source>
</evidence>
<proteinExistence type="predicted"/>
<keyword evidence="1" id="KW-0472">Membrane</keyword>
<feature type="chain" id="PRO_5045676670" description="Conjugative transposon protein TraO" evidence="2">
    <location>
        <begin position="19"/>
        <end position="195"/>
    </location>
</feature>
<gene>
    <name evidence="3" type="ORF">I5M32_10780</name>
</gene>
<reference evidence="3 4" key="1">
    <citation type="submission" date="2020-12" db="EMBL/GenBank/DDBJ databases">
        <title>Bacterial novel species Pedobacter sp. SD-b isolated from soil.</title>
        <authorList>
            <person name="Jung H.-Y."/>
        </authorList>
    </citation>
    <scope>NUCLEOTIDE SEQUENCE [LARGE SCALE GENOMIC DNA]</scope>
    <source>
        <strain evidence="3 4">SD-b</strain>
    </source>
</reference>